<keyword evidence="1" id="KW-0175">Coiled coil</keyword>
<protein>
    <recommendedName>
        <fullName evidence="4">Poly(Hydroxyalkanoate) granule associated protein phasin</fullName>
    </recommendedName>
</protein>
<dbReference type="Proteomes" id="UP001162734">
    <property type="component" value="Chromosome"/>
</dbReference>
<evidence type="ECO:0000313" key="2">
    <source>
        <dbReference type="EMBL" id="BDG08054.1"/>
    </source>
</evidence>
<dbReference type="Pfam" id="PF05597">
    <property type="entry name" value="Phasin"/>
    <property type="match status" value="1"/>
</dbReference>
<name>A0ABM7X888_9BACT</name>
<dbReference type="RefSeq" id="WP_248345181.1">
    <property type="nucleotide sequence ID" value="NZ_AP025592.1"/>
</dbReference>
<accession>A0ABM7X888</accession>
<gene>
    <name evidence="2" type="ORF">AMPC_11670</name>
</gene>
<reference evidence="3" key="1">
    <citation type="journal article" date="2022" name="Int. J. Syst. Evol. Microbiol.">
        <title>Anaeromyxobacter oryzae sp. nov., Anaeromyxobacter diazotrophicus sp. nov. and Anaeromyxobacter paludicola sp. nov., isolated from paddy soils.</title>
        <authorList>
            <person name="Itoh H."/>
            <person name="Xu Z."/>
            <person name="Mise K."/>
            <person name="Masuda Y."/>
            <person name="Ushijima N."/>
            <person name="Hayakawa C."/>
            <person name="Shiratori Y."/>
            <person name="Senoo K."/>
        </authorList>
    </citation>
    <scope>NUCLEOTIDE SEQUENCE [LARGE SCALE GENOMIC DNA]</scope>
    <source>
        <strain evidence="3">Red630</strain>
    </source>
</reference>
<proteinExistence type="predicted"/>
<feature type="coiled-coil region" evidence="1">
    <location>
        <begin position="52"/>
        <end position="112"/>
    </location>
</feature>
<keyword evidence="3" id="KW-1185">Reference proteome</keyword>
<dbReference type="EMBL" id="AP025592">
    <property type="protein sequence ID" value="BDG08054.1"/>
    <property type="molecule type" value="Genomic_DNA"/>
</dbReference>
<sequence>MADLQEMFKEAWSQALVGVNRAEAEAEKVLQKLVDAAGISPEEMKKHAREFGERLGAQRQELERTIDEAVRRAAQRFKVPTREDIEQLKQRLDAVNQRLDAMAREKDAAAGEKQA</sequence>
<dbReference type="InterPro" id="IPR008769">
    <property type="entry name" value="PhaF_PhaI"/>
</dbReference>
<organism evidence="2 3">
    <name type="scientific">Anaeromyxobacter paludicola</name>
    <dbReference type="NCBI Taxonomy" id="2918171"/>
    <lineage>
        <taxon>Bacteria</taxon>
        <taxon>Pseudomonadati</taxon>
        <taxon>Myxococcota</taxon>
        <taxon>Myxococcia</taxon>
        <taxon>Myxococcales</taxon>
        <taxon>Cystobacterineae</taxon>
        <taxon>Anaeromyxobacteraceae</taxon>
        <taxon>Anaeromyxobacter</taxon>
    </lineage>
</organism>
<evidence type="ECO:0000313" key="3">
    <source>
        <dbReference type="Proteomes" id="UP001162734"/>
    </source>
</evidence>
<evidence type="ECO:0000256" key="1">
    <source>
        <dbReference type="SAM" id="Coils"/>
    </source>
</evidence>
<evidence type="ECO:0008006" key="4">
    <source>
        <dbReference type="Google" id="ProtNLM"/>
    </source>
</evidence>